<dbReference type="GO" id="GO:0051301">
    <property type="term" value="P:cell division"/>
    <property type="evidence" value="ECO:0007669"/>
    <property type="project" value="TreeGrafter"/>
</dbReference>
<feature type="compositionally biased region" description="Polar residues" evidence="4">
    <location>
        <begin position="844"/>
        <end position="871"/>
    </location>
</feature>
<feature type="region of interest" description="Disordered" evidence="4">
    <location>
        <begin position="667"/>
        <end position="710"/>
    </location>
</feature>
<reference evidence="5 6" key="2">
    <citation type="submission" date="2017-02" db="EMBL/GenBank/DDBJ databases">
        <title>A genome survey and senescence transcriptome analysis in Lentinula edodes.</title>
        <authorList>
            <person name="Sakamoto Y."/>
            <person name="Nakade K."/>
            <person name="Sato S."/>
            <person name="Yoshida Y."/>
            <person name="Miyazaki K."/>
            <person name="Natsume S."/>
            <person name="Konno N."/>
        </authorList>
    </citation>
    <scope>NUCLEOTIDE SEQUENCE [LARGE SCALE GENOMIC DNA]</scope>
    <source>
        <strain evidence="5 6">NBRC 111202</strain>
    </source>
</reference>
<protein>
    <submittedName>
        <fullName evidence="5">20s cyclosome subunit ( nuc2 cdc27)</fullName>
    </submittedName>
</protein>
<dbReference type="Pfam" id="PF00515">
    <property type="entry name" value="TPR_1"/>
    <property type="match status" value="1"/>
</dbReference>
<reference evidence="5 6" key="1">
    <citation type="submission" date="2016-08" db="EMBL/GenBank/DDBJ databases">
        <authorList>
            <consortium name="Lentinula edodes genome sequencing consortium"/>
            <person name="Sakamoto Y."/>
            <person name="Nakade K."/>
            <person name="Sato S."/>
            <person name="Yoshida Y."/>
            <person name="Miyazaki K."/>
            <person name="Natsume S."/>
            <person name="Konno N."/>
        </authorList>
    </citation>
    <scope>NUCLEOTIDE SEQUENCE [LARGE SCALE GENOMIC DNA]</scope>
    <source>
        <strain evidence="5 6">NBRC 111202</strain>
    </source>
</reference>
<feature type="compositionally biased region" description="Polar residues" evidence="4">
    <location>
        <begin position="924"/>
        <end position="945"/>
    </location>
</feature>
<dbReference type="InterPro" id="IPR019734">
    <property type="entry name" value="TPR_rpt"/>
</dbReference>
<evidence type="ECO:0000256" key="2">
    <source>
        <dbReference type="ARBA" id="ARBA00038210"/>
    </source>
</evidence>
<dbReference type="PROSITE" id="PS50293">
    <property type="entry name" value="TPR_REGION"/>
    <property type="match status" value="1"/>
</dbReference>
<feature type="repeat" description="TPR" evidence="3">
    <location>
        <begin position="1224"/>
        <end position="1257"/>
    </location>
</feature>
<feature type="region of interest" description="Disordered" evidence="4">
    <location>
        <begin position="769"/>
        <end position="999"/>
    </location>
</feature>
<dbReference type="GO" id="GO:0007091">
    <property type="term" value="P:metaphase/anaphase transition of mitotic cell cycle"/>
    <property type="evidence" value="ECO:0007669"/>
    <property type="project" value="TreeGrafter"/>
</dbReference>
<dbReference type="PANTHER" id="PTHR12558">
    <property type="entry name" value="CELL DIVISION CYCLE 16,23,27"/>
    <property type="match status" value="1"/>
</dbReference>
<evidence type="ECO:0000256" key="1">
    <source>
        <dbReference type="ARBA" id="ARBA00022803"/>
    </source>
</evidence>
<feature type="compositionally biased region" description="Low complexity" evidence="4">
    <location>
        <begin position="984"/>
        <end position="999"/>
    </location>
</feature>
<feature type="compositionally biased region" description="Low complexity" evidence="4">
    <location>
        <begin position="667"/>
        <end position="682"/>
    </location>
</feature>
<dbReference type="STRING" id="5353.A0A1Q3E5J4"/>
<dbReference type="Gene3D" id="1.25.40.10">
    <property type="entry name" value="Tetratricopeptide repeat domain"/>
    <property type="match status" value="4"/>
</dbReference>
<dbReference type="SMART" id="SM00028">
    <property type="entry name" value="TPR"/>
    <property type="match status" value="8"/>
</dbReference>
<dbReference type="GO" id="GO:0005680">
    <property type="term" value="C:anaphase-promoting complex"/>
    <property type="evidence" value="ECO:0007669"/>
    <property type="project" value="UniProtKB-ARBA"/>
</dbReference>
<organism evidence="5 6">
    <name type="scientific">Lentinula edodes</name>
    <name type="common">Shiitake mushroom</name>
    <name type="synonym">Lentinus edodes</name>
    <dbReference type="NCBI Taxonomy" id="5353"/>
    <lineage>
        <taxon>Eukaryota</taxon>
        <taxon>Fungi</taxon>
        <taxon>Dikarya</taxon>
        <taxon>Basidiomycota</taxon>
        <taxon>Agaricomycotina</taxon>
        <taxon>Agaricomycetes</taxon>
        <taxon>Agaricomycetidae</taxon>
        <taxon>Agaricales</taxon>
        <taxon>Marasmiineae</taxon>
        <taxon>Omphalotaceae</taxon>
        <taxon>Lentinula</taxon>
    </lineage>
</organism>
<gene>
    <name evidence="5" type="ORF">LENED_004026</name>
</gene>
<dbReference type="GO" id="GO:0005737">
    <property type="term" value="C:cytoplasm"/>
    <property type="evidence" value="ECO:0007669"/>
    <property type="project" value="TreeGrafter"/>
</dbReference>
<comment type="caution">
    <text evidence="5">The sequence shown here is derived from an EMBL/GenBank/DDBJ whole genome shotgun (WGS) entry which is preliminary data.</text>
</comment>
<keyword evidence="1 3" id="KW-0802">TPR repeat</keyword>
<feature type="compositionally biased region" description="Basic and acidic residues" evidence="4">
    <location>
        <begin position="772"/>
        <end position="783"/>
    </location>
</feature>
<dbReference type="SUPFAM" id="SSF48371">
    <property type="entry name" value="ARM repeat"/>
    <property type="match status" value="1"/>
</dbReference>
<dbReference type="InterPro" id="IPR011990">
    <property type="entry name" value="TPR-like_helical_dom_sf"/>
</dbReference>
<dbReference type="InterPro" id="IPR016024">
    <property type="entry name" value="ARM-type_fold"/>
</dbReference>
<dbReference type="Pfam" id="PF13181">
    <property type="entry name" value="TPR_8"/>
    <property type="match status" value="1"/>
</dbReference>
<evidence type="ECO:0000256" key="4">
    <source>
        <dbReference type="SAM" id="MobiDB-lite"/>
    </source>
</evidence>
<evidence type="ECO:0000256" key="3">
    <source>
        <dbReference type="PROSITE-ProRule" id="PRU00339"/>
    </source>
</evidence>
<dbReference type="GO" id="GO:0031145">
    <property type="term" value="P:anaphase-promoting complex-dependent catabolic process"/>
    <property type="evidence" value="ECO:0007669"/>
    <property type="project" value="TreeGrafter"/>
</dbReference>
<keyword evidence="6" id="KW-1185">Reference proteome</keyword>
<feature type="compositionally biased region" description="Low complexity" evidence="4">
    <location>
        <begin position="694"/>
        <end position="710"/>
    </location>
</feature>
<dbReference type="GO" id="GO:0016567">
    <property type="term" value="P:protein ubiquitination"/>
    <property type="evidence" value="ECO:0007669"/>
    <property type="project" value="TreeGrafter"/>
</dbReference>
<feature type="repeat" description="TPR" evidence="3">
    <location>
        <begin position="1190"/>
        <end position="1223"/>
    </location>
</feature>
<dbReference type="InterPro" id="IPR011989">
    <property type="entry name" value="ARM-like"/>
</dbReference>
<evidence type="ECO:0000313" key="6">
    <source>
        <dbReference type="Proteomes" id="UP000188533"/>
    </source>
</evidence>
<dbReference type="PANTHER" id="PTHR12558:SF13">
    <property type="entry name" value="CELL DIVISION CYCLE PROTEIN 27 HOMOLOG"/>
    <property type="match status" value="1"/>
</dbReference>
<dbReference type="Proteomes" id="UP000188533">
    <property type="component" value="Unassembled WGS sequence"/>
</dbReference>
<dbReference type="EMBL" id="BDGU01000093">
    <property type="protein sequence ID" value="GAW02374.1"/>
    <property type="molecule type" value="Genomic_DNA"/>
</dbReference>
<feature type="compositionally biased region" description="Basic residues" evidence="4">
    <location>
        <begin position="954"/>
        <end position="964"/>
    </location>
</feature>
<feature type="repeat" description="TPR" evidence="3">
    <location>
        <begin position="1123"/>
        <end position="1156"/>
    </location>
</feature>
<dbReference type="PROSITE" id="PS50005">
    <property type="entry name" value="TPR"/>
    <property type="match status" value="3"/>
</dbReference>
<name>A0A1Q3E5J4_LENED</name>
<evidence type="ECO:0000313" key="5">
    <source>
        <dbReference type="EMBL" id="GAW02374.1"/>
    </source>
</evidence>
<accession>A0A1Q3E5J4</accession>
<proteinExistence type="inferred from homology"/>
<dbReference type="Gene3D" id="1.25.10.10">
    <property type="entry name" value="Leucine-rich Repeat Variant"/>
    <property type="match status" value="1"/>
</dbReference>
<dbReference type="SUPFAM" id="SSF48452">
    <property type="entry name" value="TPR-like"/>
    <property type="match status" value="1"/>
</dbReference>
<sequence>MANNLLLLEKKLSELLKNLQDAESDDTWQQVTATAQVLANGLRDKDGSIDNHSILGRTSIFTNLRSLLSLALHGSTVPDSSYTSPILEILRVSANLCMDHDDNRASLLDAGFPQVLLSLLEAYTSLVNSLSESQQLLSLSLSHLKVVRTAVGVLLNASVGYDPVKIRLISLDAGSTLLKLFSVVYPPGAWLSVSSPDAEEWQIRSMLSAWVWRTLVELKEVKDETLQPLSTKDLPFLTAVLVAFTPPHTSTSSMTFPADSEIFFDLVQADLECLEESCSLIESLSLDVEDVRLCLALGFKTPSEHPTGSSLRSILDFIEKGEYPSLWANAPDDFDVPRKQKAFDMCRAALIKTVVEVAGEEAAEMSLWDDSEGRAGGEFVVRMVEWLKGYVIDMDAGKGAFFDRSDLATCASLSLGNLTRREKNATVLLSPPHYLAPPLSSQHLLSISTDIKVKHGVLGLLKHIAQAGPPGSDIHVILGRAGLIQSICDSGVWDEKTDGMAEVLQVSAIGVVKHMCNTNVENTFSLVLPPSTNTPIPPSGLSLILALVKRADTVTVKSEGTRVLVNVIKSLWSGDIIGTPVTTASSPIANGTVDSDLLAGKERRKKESVKAILTMQCATALASLVGRSGQYPLLINEGVVALTLLSTQKAGAPLVLRAILAPLSFEHPPSSAEPPSASTEAQEALEEAAKELSHTASTSAPSSRTARQSPDLAAVHCLSGAMALRGNRQTIAAQNFHQALTMNPLIWEAFEGLCALGSLPDVDDLFPPLPDPTKHLHPDDDASKPSGPIATGAGFFTPEAGKAGNLFRGLKPGANQIQPFRMPLPPGPRDSLASNDSPFRFADTTFQQAHRSSRSQPTVSGSTQQPVTRPLSSADEAGPMPKKLRSTAPQHVLKPSKPLKLSIDDPLKKPTVNSRAAPPASKSAGVNQNVATRRSTRLLSGTGSKHASKPSTRERRKQQGHARSRSIESDEDEAEVANSPSPPAVASSPRSGSPSSWTLSQEQAAQAAYEIEVADKYIYDLMRKFARAGRASALYHSQECLDAIEQLPHIQQKTPWVLSMVGKARYDKGEYGSAERAFKAVRILEPYRLWDMEVYSTLLWHLQKPVELSFLAQELLSIDPRSPQAWIAIGNLFSLQKERAQALTCFRRATQMDPSCAYAYTLSGHETIDENLDKAVTFFQTALRVDPRHYNAWYGLGTCYLRMSKLRLAEYHFRKAVEIHPDNAVLLGCVGMVAERRGDREGARAFFDKAVGISPDNALVRYRRAKILISAKAYKAAIKDLEHLRNSSPEESNVVFQLAKVYRLVGDEVKSAQLLAIARDISPKSMGKIKKLLDTKKDDGGDDKMDEG</sequence>
<comment type="similarity">
    <text evidence="2">Belongs to the APC3/CDC27 family.</text>
</comment>